<keyword evidence="2" id="KW-1185">Reference proteome</keyword>
<evidence type="ECO:0000313" key="1">
    <source>
        <dbReference type="EMBL" id="EEP59896.1"/>
    </source>
</evidence>
<gene>
    <name evidence="1" type="ORF">SULYE_1604</name>
</gene>
<proteinExistence type="predicted"/>
<dbReference type="EMBL" id="ABZS01000194">
    <property type="protein sequence ID" value="EEP59896.1"/>
    <property type="molecule type" value="Genomic_DNA"/>
</dbReference>
<dbReference type="AlphaFoldDB" id="C4FM00"/>
<sequence>MAVKLFILEVPAHKSHKELDLAYNTTHKIYTKLKFLREMEKSKLR</sequence>
<dbReference type="RefSeq" id="WP_007548054.1">
    <property type="nucleotide sequence ID" value="NZ_ABZS01000194.1"/>
</dbReference>
<evidence type="ECO:0000313" key="2">
    <source>
        <dbReference type="Proteomes" id="UP000005540"/>
    </source>
</evidence>
<accession>C4FM00</accession>
<name>C4FM00_9AQUI</name>
<protein>
    <submittedName>
        <fullName evidence="1">Uncharacterized protein</fullName>
    </submittedName>
</protein>
<reference evidence="1 2" key="1">
    <citation type="submission" date="2009-04" db="EMBL/GenBank/DDBJ databases">
        <authorList>
            <person name="Reysenbach A.-L."/>
            <person name="Heidelberg J.F."/>
            <person name="Nelson W.C."/>
        </authorList>
    </citation>
    <scope>NUCLEOTIDE SEQUENCE [LARGE SCALE GENOMIC DNA]</scope>
    <source>
        <strain evidence="1 2">SS-5</strain>
    </source>
</reference>
<comment type="caution">
    <text evidence="1">The sequence shown here is derived from an EMBL/GenBank/DDBJ whole genome shotgun (WGS) entry which is preliminary data.</text>
</comment>
<dbReference type="Proteomes" id="UP000005540">
    <property type="component" value="Unassembled WGS sequence"/>
</dbReference>
<organism evidence="1 2">
    <name type="scientific">Sulfurihydrogenibium yellowstonense SS-5</name>
    <dbReference type="NCBI Taxonomy" id="432331"/>
    <lineage>
        <taxon>Bacteria</taxon>
        <taxon>Pseudomonadati</taxon>
        <taxon>Aquificota</taxon>
        <taxon>Aquificia</taxon>
        <taxon>Aquificales</taxon>
        <taxon>Hydrogenothermaceae</taxon>
        <taxon>Sulfurihydrogenibium</taxon>
    </lineage>
</organism>